<dbReference type="eggNOG" id="KOG2806">
    <property type="taxonomic scope" value="Eukaryota"/>
</dbReference>
<organism evidence="7 8">
    <name type="scientific">Thalassiosira oceanica</name>
    <name type="common">Marine diatom</name>
    <dbReference type="NCBI Taxonomy" id="159749"/>
    <lineage>
        <taxon>Eukaryota</taxon>
        <taxon>Sar</taxon>
        <taxon>Stramenopiles</taxon>
        <taxon>Ochrophyta</taxon>
        <taxon>Bacillariophyta</taxon>
        <taxon>Coscinodiscophyceae</taxon>
        <taxon>Thalassiosirophycidae</taxon>
        <taxon>Thalassiosirales</taxon>
        <taxon>Thalassiosiraceae</taxon>
        <taxon>Thalassiosira</taxon>
    </lineage>
</organism>
<dbReference type="OrthoDB" id="70885at2759"/>
<proteinExistence type="predicted"/>
<sequence>MVKLIHTIAAILTLLLAGRVAGWEKRRDAHGKTIIAYYASWQWYDRSGLAKPSNLDHSLVTRYTFAFFQINEQGDIWGTDAWGDPNTLFGEYDWNWVPGGANTYCSWDGPGEPPTCAGHKYHTGLISQAHAAGVEIYPSIGGWTLSDPFSKLAENPAARTKFAENCVKLIEDYDFDGIDIDWEYPGYAPHSGRDVDTVNYSLFLKEIRDKLDEHGSKTGRFYGLTAALPCGPDLIKNIQIDVVKDIMTEFNLMTYDFHGSWNPTTGVNAPLYDQTGSPDFSVHGCVKNWLAGGARPDQINIGLPFYGRSFAGTGLTGIGDTHIGKADVATWSDDEGSPQYFNIAAKIDQFTSVRDEQTMTQFAYNHAGWVSYDDERAICDKCEYALDHSLNGYIIWEISGDLMPDLSQPLLQACNDRINDPGSRCDPTMEGDPWYAHPEMQGVCVNDGNQAAHYIAKENEYTSAEACCDAHYGTYPECLGASTSPGSTGKWHETMEGDPWYPHSDGYCLSDGNHASFFITNLDKMFVSAEACCDAVYYYDSNCIANSNNPPIVDAWYAMGGECKKGVVPTYVDIHYDNKDECCYAEFPGQHNRCVSSGVQDTASTSPPTRKPSSLPTSKPSKKPTPMQDVSSPTNGMYYPHYGSDDGSFAECRNDDRAPWWITSDMMKGSKYDCCTTYFFPSWSDMCLSGNEPRPYYPDYTKRTCRNDGQHPDWQTGDYLTDNHYTCCSTHFGHDSDLLDICSGTVTSEEVPATTATTTDATTVSVTTSKTTQATTVSTAKATAATATSSSLTDKPTKKPTSGEEGNSGGTAYVVEEILLDRRTAIDTKILLTQTPDQLWAESTVYRFDDMLAALRVMYQQGVAGKTFYMGDEGDIGHNYKYGLVNLAAFLAQSMKETVKYDVCDENSWDLVGGRYPLSNACGQLGQSYQDYHCSEAEKHMECEVDPQMAITATTHAKWWGAPAPLFCGPKSSYPHTGFWNYESICDDPWATPAKTCDVYDGQRAGEFDNSAPFANSGGRTEVEGCCWWGRGVIQTTGVCNFGKLNYFLGKRAKDDGRDARYPGIDFCKTPDAVCASSEHKELKWIAGMFYWIESLQSYSVGGWDYKDELHKFVDNGMAGNSFIDAVSGIVNRAGAVDGSYERAANFNKILAELGL</sequence>
<evidence type="ECO:0000259" key="6">
    <source>
        <dbReference type="PROSITE" id="PS51910"/>
    </source>
</evidence>
<dbReference type="Proteomes" id="UP000266841">
    <property type="component" value="Unassembled WGS sequence"/>
</dbReference>
<feature type="region of interest" description="Disordered" evidence="4">
    <location>
        <begin position="785"/>
        <end position="810"/>
    </location>
</feature>
<gene>
    <name evidence="7" type="ORF">THAOC_05128</name>
</gene>
<feature type="compositionally biased region" description="Low complexity" evidence="4">
    <location>
        <begin position="604"/>
        <end position="619"/>
    </location>
</feature>
<dbReference type="InterPro" id="IPR029070">
    <property type="entry name" value="Chitinase_insertion_sf"/>
</dbReference>
<dbReference type="InterPro" id="IPR001579">
    <property type="entry name" value="Glyco_hydro_18_chit_AS"/>
</dbReference>
<dbReference type="PROSITE" id="PS01095">
    <property type="entry name" value="GH18_1"/>
    <property type="match status" value="1"/>
</dbReference>
<dbReference type="Pfam" id="PF00704">
    <property type="entry name" value="Glyco_hydro_18"/>
    <property type="match status" value="1"/>
</dbReference>
<dbReference type="SMART" id="SM00636">
    <property type="entry name" value="Glyco_18"/>
    <property type="match status" value="1"/>
</dbReference>
<feature type="domain" description="GH18" evidence="6">
    <location>
        <begin position="32"/>
        <end position="413"/>
    </location>
</feature>
<dbReference type="PANTHER" id="PTHR21113:SF4">
    <property type="entry name" value="CHITIN-BINDING TYPE-4 DOMAIN-CONTAINING PROTEIN"/>
    <property type="match status" value="1"/>
</dbReference>
<dbReference type="AlphaFoldDB" id="K0T6I4"/>
<evidence type="ECO:0000256" key="3">
    <source>
        <dbReference type="RuleBase" id="RU000489"/>
    </source>
</evidence>
<dbReference type="Gene3D" id="3.10.50.10">
    <property type="match status" value="1"/>
</dbReference>
<keyword evidence="8" id="KW-1185">Reference proteome</keyword>
<evidence type="ECO:0000313" key="7">
    <source>
        <dbReference type="EMBL" id="EJK73260.1"/>
    </source>
</evidence>
<protein>
    <recommendedName>
        <fullName evidence="6">GH18 domain-containing protein</fullName>
    </recommendedName>
</protein>
<evidence type="ECO:0000256" key="4">
    <source>
        <dbReference type="SAM" id="MobiDB-lite"/>
    </source>
</evidence>
<name>K0T6I4_THAOC</name>
<dbReference type="PANTHER" id="PTHR21113">
    <property type="entry name" value="AGAP001705-PA"/>
    <property type="match status" value="1"/>
</dbReference>
<comment type="caution">
    <text evidence="7">The sequence shown here is derived from an EMBL/GenBank/DDBJ whole genome shotgun (WGS) entry which is preliminary data.</text>
</comment>
<dbReference type="InterPro" id="IPR017853">
    <property type="entry name" value="GH"/>
</dbReference>
<evidence type="ECO:0000256" key="5">
    <source>
        <dbReference type="SAM" id="SignalP"/>
    </source>
</evidence>
<dbReference type="PROSITE" id="PS51910">
    <property type="entry name" value="GH18_2"/>
    <property type="match status" value="1"/>
</dbReference>
<evidence type="ECO:0000256" key="1">
    <source>
        <dbReference type="ARBA" id="ARBA00022801"/>
    </source>
</evidence>
<accession>K0T6I4</accession>
<evidence type="ECO:0000256" key="2">
    <source>
        <dbReference type="ARBA" id="ARBA00023295"/>
    </source>
</evidence>
<dbReference type="Gene3D" id="1.10.530.10">
    <property type="match status" value="1"/>
</dbReference>
<dbReference type="GO" id="GO:0005975">
    <property type="term" value="P:carbohydrate metabolic process"/>
    <property type="evidence" value="ECO:0007669"/>
    <property type="project" value="InterPro"/>
</dbReference>
<feature type="region of interest" description="Disordered" evidence="4">
    <location>
        <begin position="598"/>
        <end position="636"/>
    </location>
</feature>
<dbReference type="SUPFAM" id="SSF51445">
    <property type="entry name" value="(Trans)glycosidases"/>
    <property type="match status" value="1"/>
</dbReference>
<dbReference type="InterPro" id="IPR011583">
    <property type="entry name" value="Chitinase_II/V-like_cat"/>
</dbReference>
<dbReference type="Gene3D" id="3.20.20.80">
    <property type="entry name" value="Glycosidases"/>
    <property type="match status" value="1"/>
</dbReference>
<dbReference type="EMBL" id="AGNL01004649">
    <property type="protein sequence ID" value="EJK73260.1"/>
    <property type="molecule type" value="Genomic_DNA"/>
</dbReference>
<dbReference type="InterPro" id="IPR001223">
    <property type="entry name" value="Glyco_hydro18_cat"/>
</dbReference>
<feature type="chain" id="PRO_5003838258" description="GH18 domain-containing protein" evidence="5">
    <location>
        <begin position="23"/>
        <end position="1156"/>
    </location>
</feature>
<dbReference type="GO" id="GO:0004553">
    <property type="term" value="F:hydrolase activity, hydrolyzing O-glycosyl compounds"/>
    <property type="evidence" value="ECO:0007669"/>
    <property type="project" value="InterPro"/>
</dbReference>
<keyword evidence="5" id="KW-0732">Signal</keyword>
<dbReference type="SUPFAM" id="SSF54556">
    <property type="entry name" value="Chitinase insertion domain"/>
    <property type="match status" value="1"/>
</dbReference>
<evidence type="ECO:0000313" key="8">
    <source>
        <dbReference type="Proteomes" id="UP000266841"/>
    </source>
</evidence>
<feature type="signal peptide" evidence="5">
    <location>
        <begin position="1"/>
        <end position="22"/>
    </location>
</feature>
<dbReference type="GO" id="GO:0008061">
    <property type="term" value="F:chitin binding"/>
    <property type="evidence" value="ECO:0007669"/>
    <property type="project" value="InterPro"/>
</dbReference>
<reference evidence="7 8" key="1">
    <citation type="journal article" date="2012" name="Genome Biol.">
        <title>Genome and low-iron response of an oceanic diatom adapted to chronic iron limitation.</title>
        <authorList>
            <person name="Lommer M."/>
            <person name="Specht M."/>
            <person name="Roy A.S."/>
            <person name="Kraemer L."/>
            <person name="Andreson R."/>
            <person name="Gutowska M.A."/>
            <person name="Wolf J."/>
            <person name="Bergner S.V."/>
            <person name="Schilhabel M.B."/>
            <person name="Klostermeier U.C."/>
            <person name="Beiko R.G."/>
            <person name="Rosenstiel P."/>
            <person name="Hippler M."/>
            <person name="Laroche J."/>
        </authorList>
    </citation>
    <scope>NUCLEOTIDE SEQUENCE [LARGE SCALE GENOMIC DNA]</scope>
    <source>
        <strain evidence="7 8">CCMP1005</strain>
    </source>
</reference>
<keyword evidence="2 3" id="KW-0326">Glycosidase</keyword>
<keyword evidence="1 3" id="KW-0378">Hydrolase</keyword>